<reference evidence="2" key="1">
    <citation type="submission" date="2022-12" db="EMBL/GenBank/DDBJ databases">
        <authorList>
            <person name="Petersen C."/>
        </authorList>
    </citation>
    <scope>NUCLEOTIDE SEQUENCE</scope>
    <source>
        <strain evidence="2">IBT 21472</strain>
    </source>
</reference>
<dbReference type="Proteomes" id="UP001147746">
    <property type="component" value="Unassembled WGS sequence"/>
</dbReference>
<evidence type="ECO:0000313" key="3">
    <source>
        <dbReference type="Proteomes" id="UP001147746"/>
    </source>
</evidence>
<evidence type="ECO:0000313" key="2">
    <source>
        <dbReference type="EMBL" id="KAJ5324372.1"/>
    </source>
</evidence>
<gene>
    <name evidence="2" type="ORF">N7476_002972</name>
</gene>
<dbReference type="EMBL" id="JAPZBO010000002">
    <property type="protein sequence ID" value="KAJ5324372.1"/>
    <property type="molecule type" value="Genomic_DNA"/>
</dbReference>
<protein>
    <submittedName>
        <fullName evidence="2">Uncharacterized protein</fullName>
    </submittedName>
</protein>
<reference evidence="2" key="2">
    <citation type="journal article" date="2023" name="IMA Fungus">
        <title>Comparative genomic study of the Penicillium genus elucidates a diverse pangenome and 15 lateral gene transfer events.</title>
        <authorList>
            <person name="Petersen C."/>
            <person name="Sorensen T."/>
            <person name="Nielsen M.R."/>
            <person name="Sondergaard T.E."/>
            <person name="Sorensen J.L."/>
            <person name="Fitzpatrick D.A."/>
            <person name="Frisvad J.C."/>
            <person name="Nielsen K.L."/>
        </authorList>
    </citation>
    <scope>NUCLEOTIDE SEQUENCE</scope>
    <source>
        <strain evidence="2">IBT 21472</strain>
    </source>
</reference>
<evidence type="ECO:0000256" key="1">
    <source>
        <dbReference type="SAM" id="MobiDB-lite"/>
    </source>
</evidence>
<proteinExistence type="predicted"/>
<feature type="compositionally biased region" description="Polar residues" evidence="1">
    <location>
        <begin position="103"/>
        <end position="129"/>
    </location>
</feature>
<dbReference type="AlphaFoldDB" id="A0A9W9Q6Y7"/>
<organism evidence="2 3">
    <name type="scientific">Penicillium atrosanguineum</name>
    <dbReference type="NCBI Taxonomy" id="1132637"/>
    <lineage>
        <taxon>Eukaryota</taxon>
        <taxon>Fungi</taxon>
        <taxon>Dikarya</taxon>
        <taxon>Ascomycota</taxon>
        <taxon>Pezizomycotina</taxon>
        <taxon>Eurotiomycetes</taxon>
        <taxon>Eurotiomycetidae</taxon>
        <taxon>Eurotiales</taxon>
        <taxon>Aspergillaceae</taxon>
        <taxon>Penicillium</taxon>
    </lineage>
</organism>
<name>A0A9W9Q6Y7_9EURO</name>
<comment type="caution">
    <text evidence="2">The sequence shown here is derived from an EMBL/GenBank/DDBJ whole genome shotgun (WGS) entry which is preliminary data.</text>
</comment>
<sequence>MLAWSPNALDSKCDRDFVGFLTIASWPGDMSHSWPIFVRDAWAGSRSEIYIPKAPSLCSSSTEHENRVWEELSAPKSLSTAPLSRDNPADEDDGNKDIDHNTKTPISNGLWPQSLPSPQRSISFQNRTLPGRNSANSAELLGEVINLNEEVSSGRTRAQELRQALQHKREEEGDLRLAIRSKLNLSSSENIHGEVATINGAIESLQKVTASYLLLENDYRKFEDELGQKEYALEKRMTKLKKVVGNQSTSPVEQHHAIDYGFDSSPSNSLHGYANKFSSQEAAYLSLVGEARILRRRLTEIEGEYLALMDQQNLCKRIGLLLDKQALGFLGNYEEKKKRIETELNILLRQIQDYPEHAKNSDDAVLEAQWQDVVKDYLPEPPENPVPIDWLHVSEFDDRAPFFEPAGPTGLNKAEFINQWLLHQLRHSKVEILKFKSSPELVDLVDQGWSGDSISQMAFILWFRDETAQMARPESYSAV</sequence>
<feature type="region of interest" description="Disordered" evidence="1">
    <location>
        <begin position="68"/>
        <end position="129"/>
    </location>
</feature>
<accession>A0A9W9Q6Y7</accession>
<keyword evidence="3" id="KW-1185">Reference proteome</keyword>